<keyword evidence="2" id="KW-1003">Cell membrane</keyword>
<name>A0ABP8VBU9_9GAMM</name>
<evidence type="ECO:0000256" key="1">
    <source>
        <dbReference type="ARBA" id="ARBA00004651"/>
    </source>
</evidence>
<comment type="caution">
    <text evidence="8">The sequence shown here is derived from an EMBL/GenBank/DDBJ whole genome shotgun (WGS) entry which is preliminary data.</text>
</comment>
<dbReference type="NCBIfam" id="NF037997">
    <property type="entry name" value="Na_Pi_symport"/>
    <property type="match status" value="1"/>
</dbReference>
<feature type="transmembrane region" description="Helical" evidence="7">
    <location>
        <begin position="203"/>
        <end position="232"/>
    </location>
</feature>
<feature type="transmembrane region" description="Helical" evidence="7">
    <location>
        <begin position="113"/>
        <end position="134"/>
    </location>
</feature>
<feature type="transmembrane region" description="Helical" evidence="7">
    <location>
        <begin position="35"/>
        <end position="58"/>
    </location>
</feature>
<dbReference type="PANTHER" id="PTHR10010">
    <property type="entry name" value="SOLUTE CARRIER FAMILY 34 SODIUM PHOSPHATE , MEMBER 2-RELATED"/>
    <property type="match status" value="1"/>
</dbReference>
<protein>
    <recommendedName>
        <fullName evidence="10">Sodium:phosphate symporter</fullName>
    </recommendedName>
</protein>
<evidence type="ECO:0000256" key="6">
    <source>
        <dbReference type="SAM" id="MobiDB-lite"/>
    </source>
</evidence>
<proteinExistence type="predicted"/>
<dbReference type="Proteomes" id="UP001500604">
    <property type="component" value="Unassembled WGS sequence"/>
</dbReference>
<evidence type="ECO:0000256" key="3">
    <source>
        <dbReference type="ARBA" id="ARBA00022692"/>
    </source>
</evidence>
<gene>
    <name evidence="8" type="ORF">GCM10023116_49890</name>
</gene>
<organism evidence="8 9">
    <name type="scientific">Kistimonas scapharcae</name>
    <dbReference type="NCBI Taxonomy" id="1036133"/>
    <lineage>
        <taxon>Bacteria</taxon>
        <taxon>Pseudomonadati</taxon>
        <taxon>Pseudomonadota</taxon>
        <taxon>Gammaproteobacteria</taxon>
        <taxon>Oceanospirillales</taxon>
        <taxon>Endozoicomonadaceae</taxon>
        <taxon>Kistimonas</taxon>
    </lineage>
</organism>
<evidence type="ECO:0000256" key="7">
    <source>
        <dbReference type="SAM" id="Phobius"/>
    </source>
</evidence>
<dbReference type="Pfam" id="PF02690">
    <property type="entry name" value="Na_Pi_cotrans"/>
    <property type="match status" value="2"/>
</dbReference>
<feature type="transmembrane region" description="Helical" evidence="7">
    <location>
        <begin position="275"/>
        <end position="295"/>
    </location>
</feature>
<evidence type="ECO:0000256" key="4">
    <source>
        <dbReference type="ARBA" id="ARBA00022989"/>
    </source>
</evidence>
<keyword evidence="3 7" id="KW-0812">Transmembrane</keyword>
<dbReference type="EMBL" id="BAABFL010000480">
    <property type="protein sequence ID" value="GAA4652705.1"/>
    <property type="molecule type" value="Genomic_DNA"/>
</dbReference>
<keyword evidence="9" id="KW-1185">Reference proteome</keyword>
<reference evidence="9" key="1">
    <citation type="journal article" date="2019" name="Int. J. Syst. Evol. Microbiol.">
        <title>The Global Catalogue of Microorganisms (GCM) 10K type strain sequencing project: providing services to taxonomists for standard genome sequencing and annotation.</title>
        <authorList>
            <consortium name="The Broad Institute Genomics Platform"/>
            <consortium name="The Broad Institute Genome Sequencing Center for Infectious Disease"/>
            <person name="Wu L."/>
            <person name="Ma J."/>
        </authorList>
    </citation>
    <scope>NUCLEOTIDE SEQUENCE [LARGE SCALE GENOMIC DNA]</scope>
    <source>
        <strain evidence="9">JCM 17805</strain>
    </source>
</reference>
<evidence type="ECO:0000256" key="5">
    <source>
        <dbReference type="ARBA" id="ARBA00023136"/>
    </source>
</evidence>
<comment type="subcellular location">
    <subcellularLocation>
        <location evidence="1">Cell membrane</location>
        <topology evidence="1">Multi-pass membrane protein</topology>
    </subcellularLocation>
</comment>
<feature type="transmembrane region" description="Helical" evidence="7">
    <location>
        <begin position="162"/>
        <end position="180"/>
    </location>
</feature>
<feature type="transmembrane region" description="Helical" evidence="7">
    <location>
        <begin position="79"/>
        <end position="101"/>
    </location>
</feature>
<keyword evidence="4 7" id="KW-1133">Transmembrane helix</keyword>
<dbReference type="InterPro" id="IPR003841">
    <property type="entry name" value="Na/Pi_transpt"/>
</dbReference>
<evidence type="ECO:0000313" key="8">
    <source>
        <dbReference type="EMBL" id="GAA4652705.1"/>
    </source>
</evidence>
<dbReference type="PANTHER" id="PTHR10010:SF46">
    <property type="entry name" value="SODIUM-DEPENDENT PHOSPHATE TRANSPORT PROTEIN 2B"/>
    <property type="match status" value="1"/>
</dbReference>
<feature type="transmembrane region" description="Helical" evidence="7">
    <location>
        <begin position="315"/>
        <end position="333"/>
    </location>
</feature>
<evidence type="ECO:0000313" key="9">
    <source>
        <dbReference type="Proteomes" id="UP001500604"/>
    </source>
</evidence>
<evidence type="ECO:0008006" key="10">
    <source>
        <dbReference type="Google" id="ProtNLM"/>
    </source>
</evidence>
<sequence>MDKVVRQGIMLKKLLLPSIFILLAYGFWISPDFKVIAAGIAVFLFGMLCLEQGFKVFTGGILEQLLNRTTRTRTGSFSFGLFSTAFLQSSSLVSVITLSFLSTGLITLIQGTGILFGANLGSTFGTWLVATLGLKVKISTYAMPLLVFGTLLQLQKNRQLKGCGFAILGLGFLILGIHYVKEGFETFSNGSGLLAAYSDEGHILAFVLAGMVLTVLMQSSHALLVLTIAALASGQLGYEAALAMCIGSNIGTTATTFLGSISAGSDGKRLAFAHLVFKMVATVIILPLLPLFILLNDELAALLGIAATDYTLKLALFHTLFNLLGAVILMPFLPQLVKKLQRMFLTKEEGNTLPLSMPDGQTERAIYLTDAAQNHPEAALKALQQECARLYRNTVTLICFGIYLNSEQLLKSRDLVALTSDRVPPWPDWGINKLYKRHIKGIYNDILEYSSVMEGELDRHQSSELFATKLACRNFIEAVKDLKHLNSNMARHIHSDNALVREQYNQLRRRIAVTVKEIQIISDNGPDEVIASTDQLKLRLHQQDLLTSGELDRLIQSGEVDSFVASSLINDNGYVHTICNSLIDGAVIVMLGGNADIMRLDEEDPSPTFDQFDTPEPRKKSRSGFTIINGRR</sequence>
<accession>A0ABP8VBU9</accession>
<keyword evidence="5 7" id="KW-0472">Membrane</keyword>
<feature type="transmembrane region" description="Helical" evidence="7">
    <location>
        <begin position="12"/>
        <end position="29"/>
    </location>
</feature>
<evidence type="ECO:0000256" key="2">
    <source>
        <dbReference type="ARBA" id="ARBA00022475"/>
    </source>
</evidence>
<feature type="region of interest" description="Disordered" evidence="6">
    <location>
        <begin position="602"/>
        <end position="632"/>
    </location>
</feature>